<evidence type="ECO:0000256" key="6">
    <source>
        <dbReference type="ARBA" id="ARBA00022989"/>
    </source>
</evidence>
<reference evidence="12" key="1">
    <citation type="submission" date="2016-06" db="UniProtKB">
        <authorList>
            <consortium name="WormBaseParasite"/>
        </authorList>
    </citation>
    <scope>IDENTIFICATION</scope>
</reference>
<dbReference type="Proteomes" id="UP000271098">
    <property type="component" value="Unassembled WGS sequence"/>
</dbReference>
<protein>
    <submittedName>
        <fullName evidence="12">Mitochondrial inner membrane protein OXA1L</fullName>
    </submittedName>
</protein>
<evidence type="ECO:0000313" key="12">
    <source>
        <dbReference type="WBParaSite" id="GPUH_0002181901-mRNA-1"/>
    </source>
</evidence>
<dbReference type="OrthoDB" id="6608471at2759"/>
<evidence type="ECO:0000256" key="3">
    <source>
        <dbReference type="ARBA" id="ARBA00022448"/>
    </source>
</evidence>
<evidence type="ECO:0000313" key="10">
    <source>
        <dbReference type="EMBL" id="VDN38934.1"/>
    </source>
</evidence>
<evidence type="ECO:0000256" key="9">
    <source>
        <dbReference type="SAM" id="Phobius"/>
    </source>
</evidence>
<evidence type="ECO:0000256" key="5">
    <source>
        <dbReference type="ARBA" id="ARBA00022970"/>
    </source>
</evidence>
<keyword evidence="11" id="KW-1185">Reference proteome</keyword>
<comment type="similarity">
    <text evidence="2">Belongs to the sideroflexin family.</text>
</comment>
<dbReference type="EMBL" id="UYRT01093486">
    <property type="protein sequence ID" value="VDN38934.1"/>
    <property type="molecule type" value="Genomic_DNA"/>
</dbReference>
<reference evidence="10 11" key="2">
    <citation type="submission" date="2018-11" db="EMBL/GenBank/DDBJ databases">
        <authorList>
            <consortium name="Pathogen Informatics"/>
        </authorList>
    </citation>
    <scope>NUCLEOTIDE SEQUENCE [LARGE SCALE GENOMIC DNA]</scope>
</reference>
<feature type="transmembrane region" description="Helical" evidence="9">
    <location>
        <begin position="35"/>
        <end position="56"/>
    </location>
</feature>
<sequence>MGAKELVLTPLIMNALEKYPWFTRRAKFLNVPTQLLFTFVLYSSMIPVGCALYPQMNNVTVGTLKRYEPSAYEEMRRKMHTVPTAQQLVFFNKGL</sequence>
<evidence type="ECO:0000256" key="7">
    <source>
        <dbReference type="ARBA" id="ARBA00023128"/>
    </source>
</evidence>
<keyword evidence="3" id="KW-0813">Transport</keyword>
<dbReference type="WBParaSite" id="GPUH_0002181901-mRNA-1">
    <property type="protein sequence ID" value="GPUH_0002181901-mRNA-1"/>
    <property type="gene ID" value="GPUH_0002181901"/>
</dbReference>
<accession>A0A183ELF1</accession>
<dbReference type="GO" id="GO:0015075">
    <property type="term" value="F:monoatomic ion transmembrane transporter activity"/>
    <property type="evidence" value="ECO:0007669"/>
    <property type="project" value="InterPro"/>
</dbReference>
<evidence type="ECO:0000313" key="11">
    <source>
        <dbReference type="Proteomes" id="UP000271098"/>
    </source>
</evidence>
<evidence type="ECO:0000256" key="4">
    <source>
        <dbReference type="ARBA" id="ARBA00022692"/>
    </source>
</evidence>
<gene>
    <name evidence="10" type="ORF">GPUH_LOCUS21792</name>
</gene>
<keyword evidence="4 9" id="KW-0812">Transmembrane</keyword>
<dbReference type="GO" id="GO:0140300">
    <property type="term" value="P:serine import into mitochondrion"/>
    <property type="evidence" value="ECO:0007669"/>
    <property type="project" value="TreeGrafter"/>
</dbReference>
<dbReference type="Pfam" id="PF03820">
    <property type="entry name" value="SFXNs"/>
    <property type="match status" value="1"/>
</dbReference>
<evidence type="ECO:0000256" key="8">
    <source>
        <dbReference type="ARBA" id="ARBA00023136"/>
    </source>
</evidence>
<dbReference type="PANTHER" id="PTHR11153:SF14">
    <property type="entry name" value="SIDEROFLEXIN-2"/>
    <property type="match status" value="1"/>
</dbReference>
<comment type="subcellular location">
    <subcellularLocation>
        <location evidence="1">Mitochondrion membrane</location>
        <topology evidence="1">Multi-pass membrane protein</topology>
    </subcellularLocation>
</comment>
<dbReference type="InterPro" id="IPR004686">
    <property type="entry name" value="Mtc"/>
</dbReference>
<keyword evidence="6 9" id="KW-1133">Transmembrane helix</keyword>
<evidence type="ECO:0000256" key="2">
    <source>
        <dbReference type="ARBA" id="ARBA00005974"/>
    </source>
</evidence>
<keyword evidence="7" id="KW-0496">Mitochondrion</keyword>
<proteinExistence type="inferred from homology"/>
<dbReference type="PANTHER" id="PTHR11153">
    <property type="entry name" value="SIDEROFLEXIN"/>
    <property type="match status" value="1"/>
</dbReference>
<keyword evidence="5" id="KW-0029">Amino-acid transport</keyword>
<evidence type="ECO:0000256" key="1">
    <source>
        <dbReference type="ARBA" id="ARBA00004225"/>
    </source>
</evidence>
<keyword evidence="8 9" id="KW-0472">Membrane</keyword>
<dbReference type="GO" id="GO:0005743">
    <property type="term" value="C:mitochondrial inner membrane"/>
    <property type="evidence" value="ECO:0007669"/>
    <property type="project" value="TreeGrafter"/>
</dbReference>
<name>A0A183ELF1_9BILA</name>
<dbReference type="AlphaFoldDB" id="A0A183ELF1"/>
<organism evidence="12">
    <name type="scientific">Gongylonema pulchrum</name>
    <dbReference type="NCBI Taxonomy" id="637853"/>
    <lineage>
        <taxon>Eukaryota</taxon>
        <taxon>Metazoa</taxon>
        <taxon>Ecdysozoa</taxon>
        <taxon>Nematoda</taxon>
        <taxon>Chromadorea</taxon>
        <taxon>Rhabditida</taxon>
        <taxon>Spirurina</taxon>
        <taxon>Spiruromorpha</taxon>
        <taxon>Spiruroidea</taxon>
        <taxon>Gongylonematidae</taxon>
        <taxon>Gongylonema</taxon>
    </lineage>
</organism>